<dbReference type="CDD" id="cd03470">
    <property type="entry name" value="Rieske_cytochrome_bc1"/>
    <property type="match status" value="1"/>
</dbReference>
<dbReference type="SUPFAM" id="SSF50022">
    <property type="entry name" value="ISP domain"/>
    <property type="match status" value="1"/>
</dbReference>
<reference evidence="24" key="1">
    <citation type="submission" date="2020-12" db="EMBL/GenBank/DDBJ databases">
        <title>Hymenobacter sp.</title>
        <authorList>
            <person name="Kim M.K."/>
        </authorList>
    </citation>
    <scope>NUCLEOTIDE SEQUENCE [LARGE SCALE GENOMIC DNA]</scope>
    <source>
        <strain evidence="24">BT325</strain>
    </source>
</reference>
<dbReference type="InterPro" id="IPR005805">
    <property type="entry name" value="Rieske_Fe-S_prot_C"/>
</dbReference>
<proteinExistence type="inferred from homology"/>
<evidence type="ECO:0000259" key="22">
    <source>
        <dbReference type="PROSITE" id="PS51296"/>
    </source>
</evidence>
<keyword evidence="16" id="KW-0411">Iron-sulfur</keyword>
<dbReference type="Gene3D" id="2.102.10.10">
    <property type="entry name" value="Rieske [2Fe-2S] iron-sulphur domain"/>
    <property type="match status" value="1"/>
</dbReference>
<dbReference type="PANTHER" id="PTHR10134">
    <property type="entry name" value="CYTOCHROME B-C1 COMPLEX SUBUNIT RIESKE, MITOCHONDRIAL"/>
    <property type="match status" value="1"/>
</dbReference>
<dbReference type="EMBL" id="JAELXT010000018">
    <property type="protein sequence ID" value="MBJ6126945.1"/>
    <property type="molecule type" value="Genomic_DNA"/>
</dbReference>
<comment type="subunit">
    <text evidence="4 21">The main subunits of complex b-c1 are: cytochrome b, cytochrome c1 and the Rieske protein.</text>
</comment>
<name>A0ABS0Y4I0_9HYPH</name>
<dbReference type="InterPro" id="IPR036922">
    <property type="entry name" value="Rieske_2Fe-2S_sf"/>
</dbReference>
<evidence type="ECO:0000313" key="24">
    <source>
        <dbReference type="Proteomes" id="UP000620670"/>
    </source>
</evidence>
<dbReference type="InterPro" id="IPR017941">
    <property type="entry name" value="Rieske_2Fe-2S"/>
</dbReference>
<keyword evidence="18" id="KW-1015">Disulfide bond</keyword>
<evidence type="ECO:0000256" key="9">
    <source>
        <dbReference type="ARBA" id="ARBA00022692"/>
    </source>
</evidence>
<dbReference type="PROSITE" id="PS51318">
    <property type="entry name" value="TAT"/>
    <property type="match status" value="1"/>
</dbReference>
<keyword evidence="12" id="KW-1278">Translocase</keyword>
<dbReference type="EC" id="7.1.1.8" evidence="5 20"/>
<keyword evidence="24" id="KW-1185">Reference proteome</keyword>
<accession>A0ABS0Y4I0</accession>
<dbReference type="InterPro" id="IPR014349">
    <property type="entry name" value="Rieske_Fe-S_prot"/>
</dbReference>
<dbReference type="InterPro" id="IPR006317">
    <property type="entry name" value="Ubiquinol_cyt_c_Rdtase_Fe-S-su"/>
</dbReference>
<evidence type="ECO:0000256" key="12">
    <source>
        <dbReference type="ARBA" id="ARBA00022967"/>
    </source>
</evidence>
<evidence type="ECO:0000256" key="2">
    <source>
        <dbReference type="ARBA" id="ARBA00004162"/>
    </source>
</evidence>
<evidence type="ECO:0000256" key="5">
    <source>
        <dbReference type="ARBA" id="ARBA00012951"/>
    </source>
</evidence>
<evidence type="ECO:0000256" key="11">
    <source>
        <dbReference type="ARBA" id="ARBA00022723"/>
    </source>
</evidence>
<dbReference type="Gene3D" id="1.20.5.510">
    <property type="entry name" value="Single helix bin"/>
    <property type="match status" value="1"/>
</dbReference>
<evidence type="ECO:0000256" key="7">
    <source>
        <dbReference type="ARBA" id="ARBA00022448"/>
    </source>
</evidence>
<comment type="similarity">
    <text evidence="3">Belongs to the Rieske iron-sulfur protein family.</text>
</comment>
<evidence type="ECO:0000256" key="14">
    <source>
        <dbReference type="ARBA" id="ARBA00022989"/>
    </source>
</evidence>
<evidence type="ECO:0000256" key="17">
    <source>
        <dbReference type="ARBA" id="ARBA00023136"/>
    </source>
</evidence>
<evidence type="ECO:0000256" key="1">
    <source>
        <dbReference type="ARBA" id="ARBA00002444"/>
    </source>
</evidence>
<keyword evidence="13 20" id="KW-0249">Electron transport</keyword>
<dbReference type="Pfam" id="PF10399">
    <property type="entry name" value="UCR_Fe-S_N"/>
    <property type="match status" value="1"/>
</dbReference>
<comment type="cofactor">
    <cofactor evidence="20">
        <name>[2Fe-2S] cluster</name>
        <dbReference type="ChEBI" id="CHEBI:190135"/>
    </cofactor>
    <text evidence="20">Binds 1 [2Fe-2S] cluster per subunit.</text>
</comment>
<keyword evidence="9" id="KW-0812">Transmembrane</keyword>
<comment type="subcellular location">
    <subcellularLocation>
        <location evidence="2">Cell membrane</location>
        <topology evidence="2">Single-pass membrane protein</topology>
    </subcellularLocation>
</comment>
<evidence type="ECO:0000256" key="3">
    <source>
        <dbReference type="ARBA" id="ARBA00010651"/>
    </source>
</evidence>
<dbReference type="NCBIfam" id="TIGR01416">
    <property type="entry name" value="Rieske_proteo"/>
    <property type="match status" value="1"/>
</dbReference>
<comment type="function">
    <text evidence="1">Component of the ubiquinol-cytochrome c reductase complex (complex III or cytochrome b-c1 complex), which is a respiratory chain that generates an electrochemical potential coupled to ATP synthesis.</text>
</comment>
<organism evidence="23 24">
    <name type="scientific">Microvirga splendida</name>
    <dbReference type="NCBI Taxonomy" id="2795727"/>
    <lineage>
        <taxon>Bacteria</taxon>
        <taxon>Pseudomonadati</taxon>
        <taxon>Pseudomonadota</taxon>
        <taxon>Alphaproteobacteria</taxon>
        <taxon>Hyphomicrobiales</taxon>
        <taxon>Methylobacteriaceae</taxon>
        <taxon>Microvirga</taxon>
    </lineage>
</organism>
<evidence type="ECO:0000256" key="21">
    <source>
        <dbReference type="RuleBase" id="RU004497"/>
    </source>
</evidence>
<dbReference type="Proteomes" id="UP000620670">
    <property type="component" value="Unassembled WGS sequence"/>
</dbReference>
<comment type="caution">
    <text evidence="23">The sequence shown here is derived from an EMBL/GenBank/DDBJ whole genome shotgun (WGS) entry which is preliminary data.</text>
</comment>
<sequence>MNAFFASDAPLEAPHNINVILFALASTAYRRALHHYKVLELQVAEITPHVVEPTRRDFLFIATGAAAAVGGSLLVWPFIQSLAPDAATVAAGAPVEIDLEPIAEGQLVKLFWRGQLVFIRHRTAEEIKAAEDVNLSTLRDPQPDSARVKPNRTQWLVVYGNCTHLGCVPLSHQGEYKGWFCPCHGSVFDTSGRVRGGPAPINLPIPPYAFVSDTKVVIGQGETV</sequence>
<gene>
    <name evidence="23" type="primary">petA</name>
    <name evidence="23" type="ORF">JAO75_16190</name>
</gene>
<evidence type="ECO:0000256" key="8">
    <source>
        <dbReference type="ARBA" id="ARBA00022475"/>
    </source>
</evidence>
<keyword evidence="8" id="KW-1003">Cell membrane</keyword>
<evidence type="ECO:0000256" key="16">
    <source>
        <dbReference type="ARBA" id="ARBA00023014"/>
    </source>
</evidence>
<evidence type="ECO:0000256" key="15">
    <source>
        <dbReference type="ARBA" id="ARBA00023004"/>
    </source>
</evidence>
<keyword evidence="17" id="KW-0472">Membrane</keyword>
<keyword evidence="15" id="KW-0408">Iron</keyword>
<keyword evidence="14" id="KW-1133">Transmembrane helix</keyword>
<evidence type="ECO:0000256" key="20">
    <source>
        <dbReference type="RuleBase" id="RU004494"/>
    </source>
</evidence>
<dbReference type="RefSeq" id="WP_199050170.1">
    <property type="nucleotide sequence ID" value="NZ_JAELXT010000018.1"/>
</dbReference>
<evidence type="ECO:0000256" key="13">
    <source>
        <dbReference type="ARBA" id="ARBA00022982"/>
    </source>
</evidence>
<keyword evidence="11" id="KW-0479">Metal-binding</keyword>
<keyword evidence="10" id="KW-0001">2Fe-2S</keyword>
<feature type="domain" description="Rieske" evidence="22">
    <location>
        <begin position="154"/>
        <end position="217"/>
    </location>
</feature>
<dbReference type="PRINTS" id="PR00162">
    <property type="entry name" value="RIESKE"/>
</dbReference>
<evidence type="ECO:0000256" key="18">
    <source>
        <dbReference type="ARBA" id="ARBA00023157"/>
    </source>
</evidence>
<protein>
    <recommendedName>
        <fullName evidence="6 20">Ubiquinol-cytochrome c reductase iron-sulfur subunit</fullName>
        <ecNumber evidence="5 20">7.1.1.8</ecNumber>
    </recommendedName>
</protein>
<dbReference type="InterPro" id="IPR019470">
    <property type="entry name" value="Ubiq_cytC_Rdtase_Fe-S_su_TAT"/>
</dbReference>
<evidence type="ECO:0000256" key="10">
    <source>
        <dbReference type="ARBA" id="ARBA00022714"/>
    </source>
</evidence>
<dbReference type="PROSITE" id="PS51296">
    <property type="entry name" value="RIESKE"/>
    <property type="match status" value="1"/>
</dbReference>
<dbReference type="InterPro" id="IPR006311">
    <property type="entry name" value="TAT_signal"/>
</dbReference>
<keyword evidence="7 20" id="KW-0813">Transport</keyword>
<evidence type="ECO:0000256" key="6">
    <source>
        <dbReference type="ARBA" id="ARBA00019816"/>
    </source>
</evidence>
<evidence type="ECO:0000313" key="23">
    <source>
        <dbReference type="EMBL" id="MBJ6126945.1"/>
    </source>
</evidence>
<comment type="miscellaneous">
    <text evidence="20">The Rieske protein is a high potential 2Fe-2S protein.</text>
</comment>
<evidence type="ECO:0000256" key="19">
    <source>
        <dbReference type="ARBA" id="ARBA00029351"/>
    </source>
</evidence>
<dbReference type="Pfam" id="PF00355">
    <property type="entry name" value="Rieske"/>
    <property type="match status" value="1"/>
</dbReference>
<comment type="catalytic activity">
    <reaction evidence="19 20">
        <text>a quinol + 2 Fe(III)-[cytochrome c](out) = a quinone + 2 Fe(II)-[cytochrome c](out) + 2 H(+)(out)</text>
        <dbReference type="Rhea" id="RHEA:11484"/>
        <dbReference type="Rhea" id="RHEA-COMP:10350"/>
        <dbReference type="Rhea" id="RHEA-COMP:14399"/>
        <dbReference type="ChEBI" id="CHEBI:15378"/>
        <dbReference type="ChEBI" id="CHEBI:24646"/>
        <dbReference type="ChEBI" id="CHEBI:29033"/>
        <dbReference type="ChEBI" id="CHEBI:29034"/>
        <dbReference type="ChEBI" id="CHEBI:132124"/>
        <dbReference type="EC" id="7.1.1.8"/>
    </reaction>
</comment>
<evidence type="ECO:0000256" key="4">
    <source>
        <dbReference type="ARBA" id="ARBA00011649"/>
    </source>
</evidence>